<dbReference type="SUPFAM" id="SSF47413">
    <property type="entry name" value="lambda repressor-like DNA-binding domains"/>
    <property type="match status" value="1"/>
</dbReference>
<dbReference type="Pfam" id="PF13560">
    <property type="entry name" value="HTH_31"/>
    <property type="match status" value="1"/>
</dbReference>
<dbReference type="Gene3D" id="1.10.260.40">
    <property type="entry name" value="lambda repressor-like DNA-binding domains"/>
    <property type="match status" value="1"/>
</dbReference>
<proteinExistence type="predicted"/>
<dbReference type="InterPro" id="IPR010982">
    <property type="entry name" value="Lambda_DNA-bd_dom_sf"/>
</dbReference>
<feature type="compositionally biased region" description="Basic and acidic residues" evidence="1">
    <location>
        <begin position="1"/>
        <end position="16"/>
    </location>
</feature>
<feature type="region of interest" description="Disordered" evidence="1">
    <location>
        <begin position="1"/>
        <end position="20"/>
    </location>
</feature>
<dbReference type="CDD" id="cd00093">
    <property type="entry name" value="HTH_XRE"/>
    <property type="match status" value="1"/>
</dbReference>
<sequence length="459" mass="50606">MVEASEKQTARPELVRARRRRGMSQEAAAEALGVSLTTWARWERGEQGVRARHRARLAAVFGATHADVERWVDGWTLPETPSWPLADCGDGSVTATVKSADLLWRFEMDQSRRHMLATLPFVPAALAEWLTSWTYDNPAASAAHTGTGRAVGMTDVQRIDEARQMFSQMDHQFGAGLVRPVVLRYLHTNVTPLLHGRYDDEVGAALMSAAAGMSRMAGWTAFDMNLHGPAQQHFGQALRFAKAANDPLTAVWILTAMTRQAIHIDQPLWSLRLARSARETARQAQASPRVMSLLISREAWTTALHAKPGESGDKHAARQVQRLLGEAERAYGQGLSDSDPAWVITYEAAELHAEAGRSWGLIGEHQRAAACAEAAAETFQGRLPRSAQFNRMHAADAYLNLGELDQALATARPAVRQAKTLSSKRSVEFVKSFTTRLDPHSTTIAVREFRDHVKQELAA</sequence>
<evidence type="ECO:0000313" key="3">
    <source>
        <dbReference type="EMBL" id="MBB6475703.1"/>
    </source>
</evidence>
<gene>
    <name evidence="3" type="ORF">BJ992_005134</name>
</gene>
<protein>
    <submittedName>
        <fullName evidence="3">Transcriptional regulator with XRE-family HTH domain</fullName>
    </submittedName>
</protein>
<name>A0A7X0IIT4_9ACTN</name>
<evidence type="ECO:0000313" key="4">
    <source>
        <dbReference type="Proteomes" id="UP000555564"/>
    </source>
</evidence>
<keyword evidence="4" id="KW-1185">Reference proteome</keyword>
<comment type="caution">
    <text evidence="3">The sequence shown here is derived from an EMBL/GenBank/DDBJ whole genome shotgun (WGS) entry which is preliminary data.</text>
</comment>
<organism evidence="3 4">
    <name type="scientific">Sphaerisporangium rubeum</name>
    <dbReference type="NCBI Taxonomy" id="321317"/>
    <lineage>
        <taxon>Bacteria</taxon>
        <taxon>Bacillati</taxon>
        <taxon>Actinomycetota</taxon>
        <taxon>Actinomycetes</taxon>
        <taxon>Streptosporangiales</taxon>
        <taxon>Streptosporangiaceae</taxon>
        <taxon>Sphaerisporangium</taxon>
    </lineage>
</organism>
<feature type="domain" description="HTH cro/C1-type" evidence="2">
    <location>
        <begin position="14"/>
        <end position="68"/>
    </location>
</feature>
<evidence type="ECO:0000259" key="2">
    <source>
        <dbReference type="PROSITE" id="PS50943"/>
    </source>
</evidence>
<reference evidence="3 4" key="1">
    <citation type="submission" date="2020-08" db="EMBL/GenBank/DDBJ databases">
        <title>Sequencing the genomes of 1000 actinobacteria strains.</title>
        <authorList>
            <person name="Klenk H.-P."/>
        </authorList>
    </citation>
    <scope>NUCLEOTIDE SEQUENCE [LARGE SCALE GENOMIC DNA]</scope>
    <source>
        <strain evidence="3 4">DSM 44936</strain>
    </source>
</reference>
<dbReference type="RefSeq" id="WP_281390465.1">
    <property type="nucleotide sequence ID" value="NZ_BAAALO010000019.1"/>
</dbReference>
<dbReference type="GO" id="GO:0003677">
    <property type="term" value="F:DNA binding"/>
    <property type="evidence" value="ECO:0007669"/>
    <property type="project" value="InterPro"/>
</dbReference>
<accession>A0A7X0IIT4</accession>
<dbReference type="SMART" id="SM00530">
    <property type="entry name" value="HTH_XRE"/>
    <property type="match status" value="1"/>
</dbReference>
<dbReference type="Proteomes" id="UP000555564">
    <property type="component" value="Unassembled WGS sequence"/>
</dbReference>
<dbReference type="EMBL" id="JACHIU010000001">
    <property type="protein sequence ID" value="MBB6475703.1"/>
    <property type="molecule type" value="Genomic_DNA"/>
</dbReference>
<evidence type="ECO:0000256" key="1">
    <source>
        <dbReference type="SAM" id="MobiDB-lite"/>
    </source>
</evidence>
<dbReference type="AlphaFoldDB" id="A0A7X0IIT4"/>
<dbReference type="PROSITE" id="PS50943">
    <property type="entry name" value="HTH_CROC1"/>
    <property type="match status" value="1"/>
</dbReference>
<dbReference type="InterPro" id="IPR001387">
    <property type="entry name" value="Cro/C1-type_HTH"/>
</dbReference>